<comment type="caution">
    <text evidence="1">The sequence shown here is derived from an EMBL/GenBank/DDBJ whole genome shotgun (WGS) entry which is preliminary data.</text>
</comment>
<dbReference type="Proteomes" id="UP000770661">
    <property type="component" value="Unassembled WGS sequence"/>
</dbReference>
<dbReference type="EMBL" id="JACEEZ010021361">
    <property type="protein sequence ID" value="KAG0713550.1"/>
    <property type="molecule type" value="Genomic_DNA"/>
</dbReference>
<accession>A0A8J5CJV9</accession>
<evidence type="ECO:0000313" key="1">
    <source>
        <dbReference type="EMBL" id="KAG0713550.1"/>
    </source>
</evidence>
<evidence type="ECO:0000313" key="2">
    <source>
        <dbReference type="Proteomes" id="UP000770661"/>
    </source>
</evidence>
<keyword evidence="2" id="KW-1185">Reference proteome</keyword>
<reference evidence="1" key="1">
    <citation type="submission" date="2020-07" db="EMBL/GenBank/DDBJ databases">
        <title>The High-quality genome of the commercially important snow crab, Chionoecetes opilio.</title>
        <authorList>
            <person name="Jeong J.-H."/>
            <person name="Ryu S."/>
        </authorList>
    </citation>
    <scope>NUCLEOTIDE SEQUENCE</scope>
    <source>
        <strain evidence="1">MADBK_172401_WGS</strain>
        <tissue evidence="1">Digestive gland</tissue>
    </source>
</reference>
<name>A0A8J5CJV9_CHIOP</name>
<dbReference type="AlphaFoldDB" id="A0A8J5CJV9"/>
<proteinExistence type="predicted"/>
<organism evidence="1 2">
    <name type="scientific">Chionoecetes opilio</name>
    <name type="common">Atlantic snow crab</name>
    <name type="synonym">Cancer opilio</name>
    <dbReference type="NCBI Taxonomy" id="41210"/>
    <lineage>
        <taxon>Eukaryota</taxon>
        <taxon>Metazoa</taxon>
        <taxon>Ecdysozoa</taxon>
        <taxon>Arthropoda</taxon>
        <taxon>Crustacea</taxon>
        <taxon>Multicrustacea</taxon>
        <taxon>Malacostraca</taxon>
        <taxon>Eumalacostraca</taxon>
        <taxon>Eucarida</taxon>
        <taxon>Decapoda</taxon>
        <taxon>Pleocyemata</taxon>
        <taxon>Brachyura</taxon>
        <taxon>Eubrachyura</taxon>
        <taxon>Majoidea</taxon>
        <taxon>Majidae</taxon>
        <taxon>Chionoecetes</taxon>
    </lineage>
</organism>
<protein>
    <submittedName>
        <fullName evidence="1">Uncharacterized protein</fullName>
    </submittedName>
</protein>
<sequence length="131" mass="14734">MVTFLKRFSLTEEPTRNYDELLRLSSCSPEEGGQIFPFELPVPKNQARGWAKAISRKDALRPQFELPARIQRGLRNLGLSSASWHQKSHEALIFPGTLQRTIGAPQALNEYPERNLAQRGPGLFLATSGIF</sequence>
<gene>
    <name evidence="1" type="ORF">GWK47_001814</name>
</gene>